<evidence type="ECO:0000256" key="10">
    <source>
        <dbReference type="ARBA" id="ARBA00023136"/>
    </source>
</evidence>
<keyword evidence="8 13" id="KW-1133">Transmembrane helix</keyword>
<feature type="transmembrane region" description="Helical" evidence="13">
    <location>
        <begin position="153"/>
        <end position="178"/>
    </location>
</feature>
<evidence type="ECO:0000256" key="5">
    <source>
        <dbReference type="ARBA" id="ARBA00022692"/>
    </source>
</evidence>
<evidence type="ECO:0000256" key="12">
    <source>
        <dbReference type="ARBA" id="ARBA00034430"/>
    </source>
</evidence>
<dbReference type="Proteomes" id="UP001241747">
    <property type="component" value="Unassembled WGS sequence"/>
</dbReference>
<comment type="subcellular location">
    <subcellularLocation>
        <location evidence="1">Membrane</location>
        <topology evidence="1">Multi-pass membrane protein</topology>
    </subcellularLocation>
</comment>
<dbReference type="EMBL" id="JAUSVY010000003">
    <property type="protein sequence ID" value="MDQ0505061.1"/>
    <property type="molecule type" value="Genomic_DNA"/>
</dbReference>
<evidence type="ECO:0000256" key="8">
    <source>
        <dbReference type="ARBA" id="ARBA00022989"/>
    </source>
</evidence>
<evidence type="ECO:0000313" key="15">
    <source>
        <dbReference type="Proteomes" id="UP001241747"/>
    </source>
</evidence>
<keyword evidence="5 13" id="KW-0812">Transmembrane</keyword>
<evidence type="ECO:0000256" key="7">
    <source>
        <dbReference type="ARBA" id="ARBA00022958"/>
    </source>
</evidence>
<feature type="transmembrane region" description="Helical" evidence="13">
    <location>
        <begin position="115"/>
        <end position="132"/>
    </location>
</feature>
<reference evidence="14 15" key="1">
    <citation type="submission" date="2023-07" db="EMBL/GenBank/DDBJ databases">
        <title>Genomic Encyclopedia of Type Strains, Phase IV (KMG-IV): sequencing the most valuable type-strain genomes for metagenomic binning, comparative biology and taxonomic classification.</title>
        <authorList>
            <person name="Goeker M."/>
        </authorList>
    </citation>
    <scope>NUCLEOTIDE SEQUENCE [LARGE SCALE GENOMIC DNA]</scope>
    <source>
        <strain evidence="14 15">DSM 3770</strain>
    </source>
</reference>
<dbReference type="RefSeq" id="WP_237345569.1">
    <property type="nucleotide sequence ID" value="NZ_JABWGX010000011.1"/>
</dbReference>
<keyword evidence="9" id="KW-0406">Ion transport</keyword>
<proteinExistence type="inferred from homology"/>
<gene>
    <name evidence="14" type="ORF">QOZ94_001843</name>
</gene>
<dbReference type="PANTHER" id="PTHR31462">
    <property type="entry name" value="ENDOSOMAL/LYSOSOMAL POTASSIUM CHANNEL TMEM175"/>
    <property type="match status" value="1"/>
</dbReference>
<dbReference type="PANTHER" id="PTHR31462:SF5">
    <property type="entry name" value="ENDOSOMAL_LYSOSOMAL PROTON CHANNEL TMEM175"/>
    <property type="match status" value="1"/>
</dbReference>
<feature type="transmembrane region" description="Helical" evidence="13">
    <location>
        <begin position="42"/>
        <end position="67"/>
    </location>
</feature>
<keyword evidence="7" id="KW-0630">Potassium</keyword>
<evidence type="ECO:0000256" key="6">
    <source>
        <dbReference type="ARBA" id="ARBA00022826"/>
    </source>
</evidence>
<dbReference type="Pfam" id="PF06736">
    <property type="entry name" value="TMEM175"/>
    <property type="match status" value="1"/>
</dbReference>
<comment type="caution">
    <text evidence="14">The sequence shown here is derived from an EMBL/GenBank/DDBJ whole genome shotgun (WGS) entry which is preliminary data.</text>
</comment>
<evidence type="ECO:0000313" key="14">
    <source>
        <dbReference type="EMBL" id="MDQ0505061.1"/>
    </source>
</evidence>
<evidence type="ECO:0000256" key="2">
    <source>
        <dbReference type="ARBA" id="ARBA00006920"/>
    </source>
</evidence>
<evidence type="ECO:0000256" key="11">
    <source>
        <dbReference type="ARBA" id="ARBA00023303"/>
    </source>
</evidence>
<evidence type="ECO:0000256" key="3">
    <source>
        <dbReference type="ARBA" id="ARBA00022448"/>
    </source>
</evidence>
<evidence type="ECO:0000256" key="9">
    <source>
        <dbReference type="ARBA" id="ARBA00023065"/>
    </source>
</evidence>
<organism evidence="14 15">
    <name type="scientific">Xanthobacter agilis</name>
    <dbReference type="NCBI Taxonomy" id="47492"/>
    <lineage>
        <taxon>Bacteria</taxon>
        <taxon>Pseudomonadati</taxon>
        <taxon>Pseudomonadota</taxon>
        <taxon>Alphaproteobacteria</taxon>
        <taxon>Hyphomicrobiales</taxon>
        <taxon>Xanthobacteraceae</taxon>
        <taxon>Xanthobacter</taxon>
    </lineage>
</organism>
<comment type="catalytic activity">
    <reaction evidence="12">
        <text>K(+)(in) = K(+)(out)</text>
        <dbReference type="Rhea" id="RHEA:29463"/>
        <dbReference type="ChEBI" id="CHEBI:29103"/>
    </reaction>
</comment>
<keyword evidence="6" id="KW-0631">Potassium channel</keyword>
<accession>A0ABU0LD51</accession>
<evidence type="ECO:0000256" key="1">
    <source>
        <dbReference type="ARBA" id="ARBA00004141"/>
    </source>
</evidence>
<comment type="similarity">
    <text evidence="2">Belongs to the TMEM175 family.</text>
</comment>
<protein>
    <submittedName>
        <fullName evidence="14">Membrane protein</fullName>
    </submittedName>
</protein>
<evidence type="ECO:0000256" key="13">
    <source>
        <dbReference type="SAM" id="Phobius"/>
    </source>
</evidence>
<keyword evidence="11" id="KW-0407">Ion channel</keyword>
<sequence>MRPFPKARVDALTDGIFAFAMTLLVVDIRVPDGVDVTSTDALWQALAGLSAQAVAYVISFFVLGAMWRNAVALRHDTDAVAARTLHLWLWFLLFVTMVPFSSALVGRYGQFPPAVWIYAANMIALGALSIPLHRMEVPQDARPQARRGERRMFVFIGSALASVLVSLWAPHYAMYAYLLNVLGRLPAFR</sequence>
<name>A0ABU0LD51_XANAG</name>
<keyword evidence="15" id="KW-1185">Reference proteome</keyword>
<keyword evidence="4" id="KW-0633">Potassium transport</keyword>
<dbReference type="InterPro" id="IPR010617">
    <property type="entry name" value="TMEM175-like"/>
</dbReference>
<keyword evidence="10 13" id="KW-0472">Membrane</keyword>
<keyword evidence="3" id="KW-0813">Transport</keyword>
<evidence type="ECO:0000256" key="4">
    <source>
        <dbReference type="ARBA" id="ARBA00022538"/>
    </source>
</evidence>
<feature type="transmembrane region" description="Helical" evidence="13">
    <location>
        <begin position="87"/>
        <end position="109"/>
    </location>
</feature>
<feature type="transmembrane region" description="Helical" evidence="13">
    <location>
        <begin position="12"/>
        <end position="30"/>
    </location>
</feature>